<dbReference type="Pfam" id="PF04397">
    <property type="entry name" value="LytTR"/>
    <property type="match status" value="1"/>
</dbReference>
<evidence type="ECO:0000259" key="3">
    <source>
        <dbReference type="PROSITE" id="PS50930"/>
    </source>
</evidence>
<dbReference type="PROSITE" id="PS50930">
    <property type="entry name" value="HTH_LYTTR"/>
    <property type="match status" value="1"/>
</dbReference>
<sequence length="252" mass="28658">MQMARNIKCIIVDDEPLARSVLVDHAQQIDQLEVVAVCANAVEAFGHLQKEEIDLVFLDIKMPKISGLELLESLDHQPLVAFTTAYREFAIKAFELDAIDYLLKPVSLPRFMKTISKANKYLMGSNALEVSDQTAQKNTVSNQQASEPELLYIKSQRKIIKLDLCDINYIESLNDKVIIHTNENEVMTTQRIGYLEEKLPKNKFIRIHRSFIISAKKVAAFNSIMVEVKGKELPIGRNYRAQALSILQKRAK</sequence>
<evidence type="ECO:0000256" key="1">
    <source>
        <dbReference type="PROSITE-ProRule" id="PRU00169"/>
    </source>
</evidence>
<dbReference type="GO" id="GO:0003677">
    <property type="term" value="F:DNA binding"/>
    <property type="evidence" value="ECO:0007669"/>
    <property type="project" value="InterPro"/>
</dbReference>
<dbReference type="Gene3D" id="3.40.50.2300">
    <property type="match status" value="1"/>
</dbReference>
<evidence type="ECO:0000313" key="4">
    <source>
        <dbReference type="EMBL" id="SNZ00796.1"/>
    </source>
</evidence>
<protein>
    <submittedName>
        <fullName evidence="4">Two component transcriptional regulator, LytTR family</fullName>
    </submittedName>
</protein>
<dbReference type="Pfam" id="PF00072">
    <property type="entry name" value="Response_reg"/>
    <property type="match status" value="1"/>
</dbReference>
<feature type="domain" description="Response regulatory" evidence="2">
    <location>
        <begin position="8"/>
        <end position="119"/>
    </location>
</feature>
<dbReference type="SMART" id="SM00448">
    <property type="entry name" value="REC"/>
    <property type="match status" value="1"/>
</dbReference>
<dbReference type="InterPro" id="IPR001789">
    <property type="entry name" value="Sig_transdc_resp-reg_receiver"/>
</dbReference>
<dbReference type="PANTHER" id="PTHR37299">
    <property type="entry name" value="TRANSCRIPTIONAL REGULATOR-RELATED"/>
    <property type="match status" value="1"/>
</dbReference>
<dbReference type="PROSITE" id="PS50110">
    <property type="entry name" value="RESPONSE_REGULATORY"/>
    <property type="match status" value="1"/>
</dbReference>
<dbReference type="InterPro" id="IPR011006">
    <property type="entry name" value="CheY-like_superfamily"/>
</dbReference>
<name>A0A285MYC8_9FLAO</name>
<dbReference type="PANTHER" id="PTHR37299:SF1">
    <property type="entry name" value="STAGE 0 SPORULATION PROTEIN A HOMOLOG"/>
    <property type="match status" value="1"/>
</dbReference>
<feature type="domain" description="HTH LytTR-type" evidence="3">
    <location>
        <begin position="151"/>
        <end position="213"/>
    </location>
</feature>
<evidence type="ECO:0000259" key="2">
    <source>
        <dbReference type="PROSITE" id="PS50110"/>
    </source>
</evidence>
<dbReference type="FunFam" id="3.40.50.2300:FF:000051">
    <property type="entry name" value="Two-component response regulator yehT"/>
    <property type="match status" value="1"/>
</dbReference>
<accession>A0A285MYC8</accession>
<dbReference type="AlphaFoldDB" id="A0A285MYC8"/>
<dbReference type="InterPro" id="IPR046947">
    <property type="entry name" value="LytR-like"/>
</dbReference>
<evidence type="ECO:0000313" key="5">
    <source>
        <dbReference type="Proteomes" id="UP000219048"/>
    </source>
</evidence>
<dbReference type="Gene3D" id="2.40.50.1020">
    <property type="entry name" value="LytTr DNA-binding domain"/>
    <property type="match status" value="1"/>
</dbReference>
<keyword evidence="5" id="KW-1185">Reference proteome</keyword>
<organism evidence="4 5">
    <name type="scientific">Flagellimonas pacifica</name>
    <dbReference type="NCBI Taxonomy" id="1247520"/>
    <lineage>
        <taxon>Bacteria</taxon>
        <taxon>Pseudomonadati</taxon>
        <taxon>Bacteroidota</taxon>
        <taxon>Flavobacteriia</taxon>
        <taxon>Flavobacteriales</taxon>
        <taxon>Flavobacteriaceae</taxon>
        <taxon>Flagellimonas</taxon>
    </lineage>
</organism>
<proteinExistence type="predicted"/>
<reference evidence="5" key="1">
    <citation type="submission" date="2017-09" db="EMBL/GenBank/DDBJ databases">
        <authorList>
            <person name="Varghese N."/>
            <person name="Submissions S."/>
        </authorList>
    </citation>
    <scope>NUCLEOTIDE SEQUENCE [LARGE SCALE GENOMIC DNA]</scope>
    <source>
        <strain evidence="5">DSM 25885</strain>
    </source>
</reference>
<dbReference type="InterPro" id="IPR007492">
    <property type="entry name" value="LytTR_DNA-bd_dom"/>
</dbReference>
<keyword evidence="1" id="KW-0597">Phosphoprotein</keyword>
<dbReference type="SUPFAM" id="SSF52172">
    <property type="entry name" value="CheY-like"/>
    <property type="match status" value="1"/>
</dbReference>
<gene>
    <name evidence="4" type="ORF">SAMN06265377_2622</name>
</gene>
<dbReference type="GO" id="GO:0000156">
    <property type="term" value="F:phosphorelay response regulator activity"/>
    <property type="evidence" value="ECO:0007669"/>
    <property type="project" value="InterPro"/>
</dbReference>
<feature type="modified residue" description="4-aspartylphosphate" evidence="1">
    <location>
        <position position="59"/>
    </location>
</feature>
<dbReference type="Proteomes" id="UP000219048">
    <property type="component" value="Unassembled WGS sequence"/>
</dbReference>
<dbReference type="SMART" id="SM00850">
    <property type="entry name" value="LytTR"/>
    <property type="match status" value="1"/>
</dbReference>
<dbReference type="EMBL" id="OBEH01000004">
    <property type="protein sequence ID" value="SNZ00796.1"/>
    <property type="molecule type" value="Genomic_DNA"/>
</dbReference>